<evidence type="ECO:0000313" key="2">
    <source>
        <dbReference type="Proteomes" id="UP001500427"/>
    </source>
</evidence>
<accession>A0ABP9JC31</accession>
<dbReference type="Gene3D" id="2.30.290.10">
    <property type="entry name" value="BH3618-like"/>
    <property type="match status" value="1"/>
</dbReference>
<organism evidence="1 2">
    <name type="scientific">Terrabacter aeriphilus</name>
    <dbReference type="NCBI Taxonomy" id="515662"/>
    <lineage>
        <taxon>Bacteria</taxon>
        <taxon>Bacillati</taxon>
        <taxon>Actinomycetota</taxon>
        <taxon>Actinomycetes</taxon>
        <taxon>Micrococcales</taxon>
        <taxon>Intrasporangiaceae</taxon>
        <taxon>Terrabacter</taxon>
    </lineage>
</organism>
<sequence>MSTLVFEQPLPGLAPHTVYNLDPVEGADGVFSLRPTEAPDVRLFVLDASLYAPSYAPDVADHRAQIGLERDEPARTLVVATPGEAGTSVNLAAPVLVNEAEGRAVQAILEDWPLRAPLGV</sequence>
<name>A0ABP9JC31_9MICO</name>
<comment type="caution">
    <text evidence="1">The sequence shown here is derived from an EMBL/GenBank/DDBJ whole genome shotgun (WGS) entry which is preliminary data.</text>
</comment>
<dbReference type="InterPro" id="IPR024046">
    <property type="entry name" value="Flagellar_assmbl_FliW_dom_sf"/>
</dbReference>
<dbReference type="Proteomes" id="UP001500427">
    <property type="component" value="Unassembled WGS sequence"/>
</dbReference>
<reference evidence="2" key="1">
    <citation type="journal article" date="2019" name="Int. J. Syst. Evol. Microbiol.">
        <title>The Global Catalogue of Microorganisms (GCM) 10K type strain sequencing project: providing services to taxonomists for standard genome sequencing and annotation.</title>
        <authorList>
            <consortium name="The Broad Institute Genomics Platform"/>
            <consortium name="The Broad Institute Genome Sequencing Center for Infectious Disease"/>
            <person name="Wu L."/>
            <person name="Ma J."/>
        </authorList>
    </citation>
    <scope>NUCLEOTIDE SEQUENCE [LARGE SCALE GENOMIC DNA]</scope>
    <source>
        <strain evidence="2">JCM 17687</strain>
    </source>
</reference>
<dbReference type="EMBL" id="BAABIW010000014">
    <property type="protein sequence ID" value="GAA5025373.1"/>
    <property type="molecule type" value="Genomic_DNA"/>
</dbReference>
<proteinExistence type="predicted"/>
<dbReference type="Pfam" id="PF02623">
    <property type="entry name" value="FliW"/>
    <property type="match status" value="1"/>
</dbReference>
<keyword evidence="2" id="KW-1185">Reference proteome</keyword>
<evidence type="ECO:0000313" key="1">
    <source>
        <dbReference type="EMBL" id="GAA5025373.1"/>
    </source>
</evidence>
<evidence type="ECO:0008006" key="3">
    <source>
        <dbReference type="Google" id="ProtNLM"/>
    </source>
</evidence>
<dbReference type="SUPFAM" id="SSF141457">
    <property type="entry name" value="BH3618-like"/>
    <property type="match status" value="1"/>
</dbReference>
<protein>
    <recommendedName>
        <fullName evidence="3">Flagellar assembly factor FliW</fullName>
    </recommendedName>
</protein>
<dbReference type="InterPro" id="IPR003775">
    <property type="entry name" value="Flagellar_assembly_factor_FliW"/>
</dbReference>
<dbReference type="RefSeq" id="WP_345507153.1">
    <property type="nucleotide sequence ID" value="NZ_BAABIW010000014.1"/>
</dbReference>
<gene>
    <name evidence="1" type="ORF">GCM10023258_18200</name>
</gene>